<feature type="transmembrane region" description="Helical" evidence="1">
    <location>
        <begin position="60"/>
        <end position="81"/>
    </location>
</feature>
<proteinExistence type="predicted"/>
<dbReference type="AlphaFoldDB" id="A0A239K273"/>
<dbReference type="InterPro" id="IPR032508">
    <property type="entry name" value="FecR_C"/>
</dbReference>
<evidence type="ECO:0000259" key="3">
    <source>
        <dbReference type="Pfam" id="PF16344"/>
    </source>
</evidence>
<gene>
    <name evidence="4" type="ORF">SAMN05421640_2387</name>
</gene>
<dbReference type="RefSeq" id="WP_089357102.1">
    <property type="nucleotide sequence ID" value="NZ_FZPD01000004.1"/>
</dbReference>
<reference evidence="4 5" key="1">
    <citation type="submission" date="2017-06" db="EMBL/GenBank/DDBJ databases">
        <authorList>
            <person name="Kim H.J."/>
            <person name="Triplett B.A."/>
        </authorList>
    </citation>
    <scope>NUCLEOTIDE SEQUENCE [LARGE SCALE GENOMIC DNA]</scope>
    <source>
        <strain evidence="4 5">DSM 19307</strain>
    </source>
</reference>
<feature type="domain" description="Protein FecR C-terminal" evidence="3">
    <location>
        <begin position="222"/>
        <end position="289"/>
    </location>
</feature>
<dbReference type="PANTHER" id="PTHR30273:SF2">
    <property type="entry name" value="PROTEIN FECR"/>
    <property type="match status" value="1"/>
</dbReference>
<name>A0A239K273_EKHLU</name>
<accession>A0A239K273</accession>
<dbReference type="OrthoDB" id="1452822at2"/>
<dbReference type="PIRSF" id="PIRSF018266">
    <property type="entry name" value="FecR"/>
    <property type="match status" value="1"/>
</dbReference>
<keyword evidence="1" id="KW-0472">Membrane</keyword>
<evidence type="ECO:0000256" key="1">
    <source>
        <dbReference type="SAM" id="Phobius"/>
    </source>
</evidence>
<dbReference type="Pfam" id="PF04773">
    <property type="entry name" value="FecR"/>
    <property type="match status" value="1"/>
</dbReference>
<dbReference type="EMBL" id="FZPD01000004">
    <property type="protein sequence ID" value="SNT12477.1"/>
    <property type="molecule type" value="Genomic_DNA"/>
</dbReference>
<sequence>MAKDLRVYNHLNYKDQPSEGEDKFVEFLFQHTEMDAPEIDESKAWNALTQKINNPNRSFAWMKIAAAVTILAILSVTVYLYEPTITEVHVASADEKVSVTFPDGSVGILNTNSSFSYPEKFGDSRNVTFEGEAYFDIVKSEKPFVIDVNGVDVKVLGTAFNLVTSKDEVKLYVDRGLVAFEKEGQQTQVSAGKEAIFNRSNGTVELKEMASLNIMAWRNGVFNFDDTPLNEALDELSEYYDVDFELSDDKLLSCRISATFKNQSLKEVLETIGTVLNIKTTIKNDIVKISGQGC</sequence>
<keyword evidence="1" id="KW-1133">Transmembrane helix</keyword>
<dbReference type="Gene3D" id="3.55.50.30">
    <property type="match status" value="1"/>
</dbReference>
<keyword evidence="1" id="KW-0812">Transmembrane</keyword>
<evidence type="ECO:0000259" key="2">
    <source>
        <dbReference type="Pfam" id="PF04773"/>
    </source>
</evidence>
<dbReference type="Proteomes" id="UP000198393">
    <property type="component" value="Unassembled WGS sequence"/>
</dbReference>
<organism evidence="4 5">
    <name type="scientific">Ekhidna lutea</name>
    <dbReference type="NCBI Taxonomy" id="447679"/>
    <lineage>
        <taxon>Bacteria</taxon>
        <taxon>Pseudomonadati</taxon>
        <taxon>Bacteroidota</taxon>
        <taxon>Cytophagia</taxon>
        <taxon>Cytophagales</taxon>
        <taxon>Reichenbachiellaceae</taxon>
        <taxon>Ekhidna</taxon>
    </lineage>
</organism>
<dbReference type="InterPro" id="IPR006860">
    <property type="entry name" value="FecR"/>
</dbReference>
<dbReference type="PANTHER" id="PTHR30273">
    <property type="entry name" value="PERIPLASMIC SIGNAL SENSOR AND SIGMA FACTOR ACTIVATOR FECR-RELATED"/>
    <property type="match status" value="1"/>
</dbReference>
<protein>
    <submittedName>
        <fullName evidence="4">FecR family protein</fullName>
    </submittedName>
</protein>
<dbReference type="Gene3D" id="2.60.120.1440">
    <property type="match status" value="1"/>
</dbReference>
<dbReference type="InterPro" id="IPR012373">
    <property type="entry name" value="Ferrdict_sens_TM"/>
</dbReference>
<keyword evidence="5" id="KW-1185">Reference proteome</keyword>
<dbReference type="Pfam" id="PF16344">
    <property type="entry name" value="FecR_C"/>
    <property type="match status" value="1"/>
</dbReference>
<evidence type="ECO:0000313" key="5">
    <source>
        <dbReference type="Proteomes" id="UP000198393"/>
    </source>
</evidence>
<dbReference type="GO" id="GO:0016989">
    <property type="term" value="F:sigma factor antagonist activity"/>
    <property type="evidence" value="ECO:0007669"/>
    <property type="project" value="TreeGrafter"/>
</dbReference>
<feature type="domain" description="FecR protein" evidence="2">
    <location>
        <begin position="91"/>
        <end position="178"/>
    </location>
</feature>
<evidence type="ECO:0000313" key="4">
    <source>
        <dbReference type="EMBL" id="SNT12477.1"/>
    </source>
</evidence>